<dbReference type="Pfam" id="PF00924">
    <property type="entry name" value="MS_channel_2nd"/>
    <property type="match status" value="1"/>
</dbReference>
<proteinExistence type="inferred from homology"/>
<feature type="domain" description="Mechanosensitive ion channel MscS C-terminal" evidence="9">
    <location>
        <begin position="190"/>
        <end position="273"/>
    </location>
</feature>
<dbReference type="Proteomes" id="UP000182146">
    <property type="component" value="Unassembled WGS sequence"/>
</dbReference>
<dbReference type="GO" id="GO:0008381">
    <property type="term" value="F:mechanosensitive monoatomic ion channel activity"/>
    <property type="evidence" value="ECO:0007669"/>
    <property type="project" value="UniProtKB-ARBA"/>
</dbReference>
<organism evidence="11 12">
    <name type="scientific">Geoalkalibacter ferrihydriticus</name>
    <dbReference type="NCBI Taxonomy" id="392333"/>
    <lineage>
        <taxon>Bacteria</taxon>
        <taxon>Pseudomonadati</taxon>
        <taxon>Thermodesulfobacteriota</taxon>
        <taxon>Desulfuromonadia</taxon>
        <taxon>Desulfuromonadales</taxon>
        <taxon>Geoalkalibacteraceae</taxon>
        <taxon>Geoalkalibacter</taxon>
    </lineage>
</organism>
<evidence type="ECO:0000259" key="10">
    <source>
        <dbReference type="Pfam" id="PF21088"/>
    </source>
</evidence>
<evidence type="ECO:0000256" key="5">
    <source>
        <dbReference type="ARBA" id="ARBA00022989"/>
    </source>
</evidence>
<evidence type="ECO:0000256" key="1">
    <source>
        <dbReference type="ARBA" id="ARBA00004651"/>
    </source>
</evidence>
<accession>A0A1G9UHE0</accession>
<feature type="transmembrane region" description="Helical" evidence="7">
    <location>
        <begin position="100"/>
        <end position="128"/>
    </location>
</feature>
<reference evidence="11 12" key="1">
    <citation type="submission" date="2016-10" db="EMBL/GenBank/DDBJ databases">
        <authorList>
            <person name="de Groot N.N."/>
        </authorList>
    </citation>
    <scope>NUCLEOTIDE SEQUENCE [LARGE SCALE GENOMIC DNA]</scope>
    <source>
        <strain evidence="11 12">DSM 17813</strain>
    </source>
</reference>
<dbReference type="RefSeq" id="WP_052446433.1">
    <property type="nucleotide sequence ID" value="NZ_FNGU01000007.1"/>
</dbReference>
<feature type="transmembrane region" description="Helical" evidence="7">
    <location>
        <begin position="26"/>
        <end position="45"/>
    </location>
</feature>
<protein>
    <submittedName>
        <fullName evidence="11">Mechanosensitive ion channel</fullName>
    </submittedName>
</protein>
<dbReference type="InterPro" id="IPR052702">
    <property type="entry name" value="MscS-like_channel"/>
</dbReference>
<dbReference type="Gene3D" id="2.30.30.60">
    <property type="match status" value="1"/>
</dbReference>
<gene>
    <name evidence="11" type="ORF">SAMN05660860_02836</name>
</gene>
<keyword evidence="5 7" id="KW-1133">Transmembrane helix</keyword>
<dbReference type="InterPro" id="IPR049142">
    <property type="entry name" value="MS_channel_1st"/>
</dbReference>
<dbReference type="SUPFAM" id="SSF82861">
    <property type="entry name" value="Mechanosensitive channel protein MscS (YggB), transmembrane region"/>
    <property type="match status" value="1"/>
</dbReference>
<dbReference type="InterPro" id="IPR049278">
    <property type="entry name" value="MS_channel_C"/>
</dbReference>
<feature type="transmembrane region" description="Helical" evidence="7">
    <location>
        <begin position="66"/>
        <end position="88"/>
    </location>
</feature>
<dbReference type="SUPFAM" id="SSF82689">
    <property type="entry name" value="Mechanosensitive channel protein MscS (YggB), C-terminal domain"/>
    <property type="match status" value="1"/>
</dbReference>
<dbReference type="InterPro" id="IPR010920">
    <property type="entry name" value="LSM_dom_sf"/>
</dbReference>
<dbReference type="Gene3D" id="3.30.70.100">
    <property type="match status" value="1"/>
</dbReference>
<dbReference type="PANTHER" id="PTHR30347">
    <property type="entry name" value="POTASSIUM CHANNEL RELATED"/>
    <property type="match status" value="1"/>
</dbReference>
<dbReference type="InterPro" id="IPR011066">
    <property type="entry name" value="MscS_channel_C_sf"/>
</dbReference>
<evidence type="ECO:0000256" key="6">
    <source>
        <dbReference type="ARBA" id="ARBA00023136"/>
    </source>
</evidence>
<sequence length="305" mass="33819">MQIDQAWFERAKEVLGIRLFALGDTYVTLGTIIYLVVFLFLLFYLSGKLRRWMVENALTRTRMSIGVRQATGSIIRYFVLVIGFVVILQTAGIDLTTLNVLAGAAGIGLGFGLQNIVSNFISGLIILFERPIKVGDRIVVGNIEGDVIHIGGRSTTVVTNDNISIIVPNSKFIVENVVNWSHNEFLVRFRIQVSVAYGSNARLVEKLLLEVAANNPDILASPEPTVCLREFGDSGLLFELRVWSSSQVHRRGRLVSSVNFAIYDKFAEHGVEIPFSQHDLHIKGGGLDVRMADLRKNDKSDNSEG</sequence>
<dbReference type="OrthoDB" id="9784565at2"/>
<dbReference type="SUPFAM" id="SSF50182">
    <property type="entry name" value="Sm-like ribonucleoproteins"/>
    <property type="match status" value="1"/>
</dbReference>
<evidence type="ECO:0000313" key="12">
    <source>
        <dbReference type="Proteomes" id="UP000182146"/>
    </source>
</evidence>
<keyword evidence="4 7" id="KW-0812">Transmembrane</keyword>
<evidence type="ECO:0000259" key="9">
    <source>
        <dbReference type="Pfam" id="PF21082"/>
    </source>
</evidence>
<dbReference type="InterPro" id="IPR011014">
    <property type="entry name" value="MscS_channel_TM-2"/>
</dbReference>
<dbReference type="InterPro" id="IPR023408">
    <property type="entry name" value="MscS_beta-dom_sf"/>
</dbReference>
<keyword evidence="3" id="KW-1003">Cell membrane</keyword>
<comment type="subcellular location">
    <subcellularLocation>
        <location evidence="1">Cell membrane</location>
        <topology evidence="1">Multi-pass membrane protein</topology>
    </subcellularLocation>
</comment>
<comment type="similarity">
    <text evidence="2">Belongs to the MscS (TC 1.A.23) family.</text>
</comment>
<evidence type="ECO:0000256" key="2">
    <source>
        <dbReference type="ARBA" id="ARBA00008017"/>
    </source>
</evidence>
<dbReference type="GO" id="GO:0005886">
    <property type="term" value="C:plasma membrane"/>
    <property type="evidence" value="ECO:0007669"/>
    <property type="project" value="UniProtKB-SubCell"/>
</dbReference>
<evidence type="ECO:0000256" key="3">
    <source>
        <dbReference type="ARBA" id="ARBA00022475"/>
    </source>
</evidence>
<dbReference type="Gene3D" id="1.10.287.1260">
    <property type="match status" value="1"/>
</dbReference>
<keyword evidence="6 7" id="KW-0472">Membrane</keyword>
<dbReference type="PANTHER" id="PTHR30347:SF1">
    <property type="entry name" value="MECHANOSENSITIVE CHANNEL MSCK"/>
    <property type="match status" value="1"/>
</dbReference>
<feature type="domain" description="Mechanosensitive ion channel transmembrane helices 2/3" evidence="10">
    <location>
        <begin position="74"/>
        <end position="114"/>
    </location>
</feature>
<name>A0A1G9UHE0_9BACT</name>
<evidence type="ECO:0000256" key="7">
    <source>
        <dbReference type="SAM" id="Phobius"/>
    </source>
</evidence>
<evidence type="ECO:0000259" key="8">
    <source>
        <dbReference type="Pfam" id="PF00924"/>
    </source>
</evidence>
<feature type="domain" description="Mechanosensitive ion channel MscS" evidence="8">
    <location>
        <begin position="115"/>
        <end position="182"/>
    </location>
</feature>
<dbReference type="EMBL" id="FNGU01000007">
    <property type="protein sequence ID" value="SDM59316.1"/>
    <property type="molecule type" value="Genomic_DNA"/>
</dbReference>
<dbReference type="AlphaFoldDB" id="A0A1G9UHE0"/>
<evidence type="ECO:0000256" key="4">
    <source>
        <dbReference type="ARBA" id="ARBA00022692"/>
    </source>
</evidence>
<dbReference type="Pfam" id="PF21082">
    <property type="entry name" value="MS_channel_3rd"/>
    <property type="match status" value="1"/>
</dbReference>
<dbReference type="InterPro" id="IPR006685">
    <property type="entry name" value="MscS_channel_2nd"/>
</dbReference>
<dbReference type="Pfam" id="PF21088">
    <property type="entry name" value="MS_channel_1st"/>
    <property type="match status" value="1"/>
</dbReference>
<evidence type="ECO:0000313" key="11">
    <source>
        <dbReference type="EMBL" id="SDM59316.1"/>
    </source>
</evidence>